<dbReference type="RefSeq" id="XP_015657290.1">
    <property type="nucleotide sequence ID" value="XM_015804156.1"/>
</dbReference>
<dbReference type="Proteomes" id="UP000037923">
    <property type="component" value="Unassembled WGS sequence"/>
</dbReference>
<comment type="caution">
    <text evidence="2">The sequence shown here is derived from an EMBL/GenBank/DDBJ whole genome shotgun (WGS) entry which is preliminary data.</text>
</comment>
<evidence type="ECO:0000313" key="3">
    <source>
        <dbReference type="Proteomes" id="UP000037923"/>
    </source>
</evidence>
<accession>A0A0N0VEV3</accession>
<feature type="compositionally biased region" description="Basic and acidic residues" evidence="1">
    <location>
        <begin position="69"/>
        <end position="92"/>
    </location>
</feature>
<evidence type="ECO:0000256" key="1">
    <source>
        <dbReference type="SAM" id="MobiDB-lite"/>
    </source>
</evidence>
<feature type="region of interest" description="Disordered" evidence="1">
    <location>
        <begin position="52"/>
        <end position="102"/>
    </location>
</feature>
<name>A0A0N0VEV3_LEPPY</name>
<organism evidence="2 3">
    <name type="scientific">Leptomonas pyrrhocoris</name>
    <name type="common">Firebug parasite</name>
    <dbReference type="NCBI Taxonomy" id="157538"/>
    <lineage>
        <taxon>Eukaryota</taxon>
        <taxon>Discoba</taxon>
        <taxon>Euglenozoa</taxon>
        <taxon>Kinetoplastea</taxon>
        <taxon>Metakinetoplastina</taxon>
        <taxon>Trypanosomatida</taxon>
        <taxon>Trypanosomatidae</taxon>
        <taxon>Leishmaniinae</taxon>
        <taxon>Leptomonas</taxon>
    </lineage>
</organism>
<dbReference type="Gene3D" id="1.25.40.10">
    <property type="entry name" value="Tetratricopeptide repeat domain"/>
    <property type="match status" value="1"/>
</dbReference>
<dbReference type="InterPro" id="IPR011990">
    <property type="entry name" value="TPR-like_helical_dom_sf"/>
</dbReference>
<dbReference type="AlphaFoldDB" id="A0A0N0VEV3"/>
<sequence length="554" mass="61101">MCPAADSLAQRQTHDVEAQRTYPTPRPPRPTVTVSSAALLQSLEAQQSPFAATLNKRLTPRHTGPRGAVADRHSAHQTDAQRHAADELRTAEDSTIQSDGYDPALVMRTDGRRRQVRLNHVQRELIWTARQAQYQGLLQRIVACLQSHRSPVEKCQTLFALHDEAVHRHLRLRADTYEDIFHTLYSVGVRRGGGGAGHPGKASLSPSAQLTAGDAQWENDLSGHAAATVRGGSLPAELASSAAASSTVLSTHGMEHVWEMYRYSVDSGTDPTARVLQYVMGLLEHASVALAVRRAAPSASTDARLGANHSNRRTRSSGLLLVEAKAHSLMMDADRFHLTPSEYTINSYIGICEACDSMHLAVARVTDYQTRHERQPSDGMYARLITGLVRCGHYEDAVAVVTTMQNVPMTTYLLNAVLQAARHSRDPASVFTFYRALFFSPASPLRVGAQRNAKDRRAEPSTRSGIRLVPSLVTFSILVEVMEATHSGAELDFVLAEMQHYRIKGNGMLLNKLLRLMEESGKSQEKSALQSAMERRQIRVFDEHKRRGSLLSPT</sequence>
<proteinExistence type="predicted"/>
<dbReference type="VEuPathDB" id="TriTrypDB:LpyrH10_12_1060"/>
<feature type="region of interest" description="Disordered" evidence="1">
    <location>
        <begin position="1"/>
        <end position="32"/>
    </location>
</feature>
<gene>
    <name evidence="2" type="ORF">ABB37_05928</name>
</gene>
<evidence type="ECO:0000313" key="2">
    <source>
        <dbReference type="EMBL" id="KPA78851.1"/>
    </source>
</evidence>
<reference evidence="2 3" key="1">
    <citation type="submission" date="2015-07" db="EMBL/GenBank/DDBJ databases">
        <title>High-quality genome of monoxenous trypanosomatid Leptomonas pyrrhocoris.</title>
        <authorList>
            <person name="Flegontov P."/>
            <person name="Butenko A."/>
            <person name="Firsov S."/>
            <person name="Vlcek C."/>
            <person name="Logacheva M.D."/>
            <person name="Field M."/>
            <person name="Filatov D."/>
            <person name="Flegontova O."/>
            <person name="Gerasimov E."/>
            <person name="Jackson A.P."/>
            <person name="Kelly S."/>
            <person name="Opperdoes F."/>
            <person name="O'Reilly A."/>
            <person name="Votypka J."/>
            <person name="Yurchenko V."/>
            <person name="Lukes J."/>
        </authorList>
    </citation>
    <scope>NUCLEOTIDE SEQUENCE [LARGE SCALE GENOMIC DNA]</scope>
    <source>
        <strain evidence="2">H10</strain>
    </source>
</reference>
<dbReference type="OMA" id="VWEMYRY"/>
<dbReference type="EMBL" id="LGTL01000012">
    <property type="protein sequence ID" value="KPA78851.1"/>
    <property type="molecule type" value="Genomic_DNA"/>
</dbReference>
<evidence type="ECO:0008006" key="4">
    <source>
        <dbReference type="Google" id="ProtNLM"/>
    </source>
</evidence>
<dbReference type="OrthoDB" id="185373at2759"/>
<keyword evidence="3" id="KW-1185">Reference proteome</keyword>
<protein>
    <recommendedName>
        <fullName evidence="4">Pentacotripeptide-repeat region of PRORP domain-containing protein</fullName>
    </recommendedName>
</protein>
<dbReference type="GeneID" id="26906218"/>